<reference evidence="4" key="1">
    <citation type="submission" date="2017-09" db="EMBL/GenBank/DDBJ databases">
        <title>Depth-based differentiation of microbial function through sediment-hosted aquifers and enrichment of novel symbionts in the deep terrestrial subsurface.</title>
        <authorList>
            <person name="Probst A.J."/>
            <person name="Ladd B."/>
            <person name="Jarett J.K."/>
            <person name="Geller-Mcgrath D.E."/>
            <person name="Sieber C.M.K."/>
            <person name="Emerson J.B."/>
            <person name="Anantharaman K."/>
            <person name="Thomas B.C."/>
            <person name="Malmstrom R."/>
            <person name="Stieglmeier M."/>
            <person name="Klingl A."/>
            <person name="Woyke T."/>
            <person name="Ryan C.M."/>
            <person name="Banfield J.F."/>
        </authorList>
    </citation>
    <scope>NUCLEOTIDE SEQUENCE [LARGE SCALE GENOMIC DNA]</scope>
</reference>
<organism evidence="3 4">
    <name type="scientific">Candidatus Uhrbacteria bacterium CG10_big_fil_rev_8_21_14_0_10_48_16</name>
    <dbReference type="NCBI Taxonomy" id="1975038"/>
    <lineage>
        <taxon>Bacteria</taxon>
        <taxon>Candidatus Uhriibacteriota</taxon>
    </lineage>
</organism>
<dbReference type="InterPro" id="IPR050194">
    <property type="entry name" value="Glycosyltransferase_grp1"/>
</dbReference>
<dbReference type="SUPFAM" id="SSF53756">
    <property type="entry name" value="UDP-Glycosyltransferase/glycogen phosphorylase"/>
    <property type="match status" value="1"/>
</dbReference>
<dbReference type="Proteomes" id="UP000231436">
    <property type="component" value="Unassembled WGS sequence"/>
</dbReference>
<feature type="domain" description="Glycosyltransferase subfamily 4-like N-terminal" evidence="2">
    <location>
        <begin position="18"/>
        <end position="174"/>
    </location>
</feature>
<comment type="caution">
    <text evidence="3">The sequence shown here is derived from an EMBL/GenBank/DDBJ whole genome shotgun (WGS) entry which is preliminary data.</text>
</comment>
<dbReference type="Pfam" id="PF13439">
    <property type="entry name" value="Glyco_transf_4"/>
    <property type="match status" value="1"/>
</dbReference>
<dbReference type="AlphaFoldDB" id="A0A2M8LIF9"/>
<evidence type="ECO:0000313" key="3">
    <source>
        <dbReference type="EMBL" id="PJE77225.1"/>
    </source>
</evidence>
<dbReference type="PANTHER" id="PTHR45947">
    <property type="entry name" value="SULFOQUINOVOSYL TRANSFERASE SQD2"/>
    <property type="match status" value="1"/>
</dbReference>
<evidence type="ECO:0000259" key="1">
    <source>
        <dbReference type="Pfam" id="PF00534"/>
    </source>
</evidence>
<name>A0A2M8LIF9_9BACT</name>
<proteinExistence type="predicted"/>
<evidence type="ECO:0000259" key="2">
    <source>
        <dbReference type="Pfam" id="PF13439"/>
    </source>
</evidence>
<dbReference type="InterPro" id="IPR028098">
    <property type="entry name" value="Glyco_trans_4-like_N"/>
</dbReference>
<dbReference type="InterPro" id="IPR001296">
    <property type="entry name" value="Glyco_trans_1"/>
</dbReference>
<dbReference type="EMBL" id="PFEU01000003">
    <property type="protein sequence ID" value="PJE77225.1"/>
    <property type="molecule type" value="Genomic_DNA"/>
</dbReference>
<sequence length="374" mass="42527">MRIAMIGQKGFDVGKEGGGVERHVTELATRMGALGHEVTVYARRAYEKDLPLGVLVRVLPAIHRKNLEAMTHTFLATLDVLRKPYDIVHYHGVGPATLAWIPRWFKRDTRVVVTFHSRDRFHKKWGRMARLYLTFGEWAAVWFPHVTIAVSHAIAVYARTTLKHQVIYIPNGAPLKTIEETNHLEAFHLVPQQYLLSVSRLVPHKGQHYLIEAFQQLQREVPELVKGLSLVIVGAETYGVEYQSQLSRLSAGNPQIRFLGFQQGDVLDQLFAHARLFIHASEFEGLPVAVLEAMSFGLPVLVSDIPENIEVLHHTGFTFTSESVPDLVKVLTSLLYHPEVLDVAREQGRAVIEHYFNWNIITEETLSTYRSIRH</sequence>
<dbReference type="GO" id="GO:0016757">
    <property type="term" value="F:glycosyltransferase activity"/>
    <property type="evidence" value="ECO:0007669"/>
    <property type="project" value="InterPro"/>
</dbReference>
<protein>
    <recommendedName>
        <fullName evidence="5">Glycosyl transferase family 1</fullName>
    </recommendedName>
</protein>
<evidence type="ECO:0008006" key="5">
    <source>
        <dbReference type="Google" id="ProtNLM"/>
    </source>
</evidence>
<evidence type="ECO:0000313" key="4">
    <source>
        <dbReference type="Proteomes" id="UP000231436"/>
    </source>
</evidence>
<dbReference type="PANTHER" id="PTHR45947:SF3">
    <property type="entry name" value="SULFOQUINOVOSYL TRANSFERASE SQD2"/>
    <property type="match status" value="1"/>
</dbReference>
<gene>
    <name evidence="3" type="ORF">COV05_00415</name>
</gene>
<dbReference type="Pfam" id="PF00534">
    <property type="entry name" value="Glycos_transf_1"/>
    <property type="match status" value="1"/>
</dbReference>
<accession>A0A2M8LIF9</accession>
<dbReference type="CDD" id="cd03801">
    <property type="entry name" value="GT4_PimA-like"/>
    <property type="match status" value="1"/>
</dbReference>
<dbReference type="Gene3D" id="3.40.50.2000">
    <property type="entry name" value="Glycogen Phosphorylase B"/>
    <property type="match status" value="2"/>
</dbReference>
<feature type="domain" description="Glycosyl transferase family 1" evidence="1">
    <location>
        <begin position="192"/>
        <end position="349"/>
    </location>
</feature>